<dbReference type="InterPro" id="IPR029044">
    <property type="entry name" value="Nucleotide-diphossugar_trans"/>
</dbReference>
<organism evidence="11 12">
    <name type="scientific">Thermovenabulum gondwanense</name>
    <dbReference type="NCBI Taxonomy" id="520767"/>
    <lineage>
        <taxon>Bacteria</taxon>
        <taxon>Bacillati</taxon>
        <taxon>Bacillota</taxon>
        <taxon>Clostridia</taxon>
        <taxon>Thermosediminibacterales</taxon>
        <taxon>Thermosediminibacteraceae</taxon>
        <taxon>Thermovenabulum</taxon>
    </lineage>
</organism>
<comment type="similarity">
    <text evidence="2">Belongs to the glycosyltransferase 2 family.</text>
</comment>
<gene>
    <name evidence="11" type="primary">gpgS_1</name>
    <name evidence="11" type="ORF">ATZ99_08730</name>
</gene>
<comment type="caution">
    <text evidence="11">The sequence shown here is derived from an EMBL/GenBank/DDBJ whole genome shotgun (WGS) entry which is preliminary data.</text>
</comment>
<name>A0A161PVR1_9FIRM</name>
<evidence type="ECO:0000256" key="3">
    <source>
        <dbReference type="ARBA" id="ARBA00022676"/>
    </source>
</evidence>
<dbReference type="Proteomes" id="UP000075737">
    <property type="component" value="Unassembled WGS sequence"/>
</dbReference>
<dbReference type="PANTHER" id="PTHR48090">
    <property type="entry name" value="UNDECAPRENYL-PHOSPHATE 4-DEOXY-4-FORMAMIDO-L-ARABINOSE TRANSFERASE-RELATED"/>
    <property type="match status" value="1"/>
</dbReference>
<evidence type="ECO:0000313" key="11">
    <source>
        <dbReference type="EMBL" id="KYO67055.1"/>
    </source>
</evidence>
<comment type="catalytic activity">
    <reaction evidence="9">
        <text>an NDP-alpha-D-glucose + (2R)-3-phosphoglycerate = (2R)-2-O-(alpha-D-glucopyranosyl)-3-phospho-glycerate + a ribonucleoside 5'-diphosphate + H(+)</text>
        <dbReference type="Rhea" id="RHEA:47244"/>
        <dbReference type="ChEBI" id="CHEBI:15378"/>
        <dbReference type="ChEBI" id="CHEBI:57930"/>
        <dbReference type="ChEBI" id="CHEBI:58272"/>
        <dbReference type="ChEBI" id="CHEBI:62600"/>
        <dbReference type="ChEBI" id="CHEBI:76533"/>
        <dbReference type="EC" id="2.4.1.266"/>
    </reaction>
    <physiologicalReaction direction="left-to-right" evidence="9">
        <dbReference type="Rhea" id="RHEA:47245"/>
    </physiologicalReaction>
</comment>
<protein>
    <recommendedName>
        <fullName evidence="7">Glucosyl-3-phosphoglycerate synthase</fullName>
        <ecNumber evidence="6">2.4.1.266</ecNumber>
    </recommendedName>
</protein>
<keyword evidence="3 11" id="KW-0328">Glycosyltransferase</keyword>
<dbReference type="PANTHER" id="PTHR48090:SF10">
    <property type="entry name" value="GLUCOSYL-3-PHOSPHOGLYCERATE SYNTHASE"/>
    <property type="match status" value="1"/>
</dbReference>
<evidence type="ECO:0000256" key="1">
    <source>
        <dbReference type="ARBA" id="ARBA00001946"/>
    </source>
</evidence>
<evidence type="ECO:0000256" key="8">
    <source>
        <dbReference type="ARBA" id="ARBA00048689"/>
    </source>
</evidence>
<keyword evidence="12" id="KW-1185">Reference proteome</keyword>
<keyword evidence="5" id="KW-0460">Magnesium</keyword>
<evidence type="ECO:0000256" key="7">
    <source>
        <dbReference type="ARBA" id="ARBA00040894"/>
    </source>
</evidence>
<feature type="domain" description="Glycosyltransferase 2-like" evidence="10">
    <location>
        <begin position="4"/>
        <end position="122"/>
    </location>
</feature>
<dbReference type="InterPro" id="IPR050256">
    <property type="entry name" value="Glycosyltransferase_2"/>
</dbReference>
<comment type="catalytic activity">
    <reaction evidence="8">
        <text>(2R)-3-phosphoglycerate + UDP-alpha-D-glucose = (2R)-2-O-(alpha-D-glucopyranosyl)-3-phospho-glycerate + UDP + H(+)</text>
        <dbReference type="Rhea" id="RHEA:31319"/>
        <dbReference type="ChEBI" id="CHEBI:15378"/>
        <dbReference type="ChEBI" id="CHEBI:58223"/>
        <dbReference type="ChEBI" id="CHEBI:58272"/>
        <dbReference type="ChEBI" id="CHEBI:58885"/>
        <dbReference type="ChEBI" id="CHEBI:62600"/>
        <dbReference type="EC" id="2.4.1.266"/>
    </reaction>
    <physiologicalReaction direction="left-to-right" evidence="8">
        <dbReference type="Rhea" id="RHEA:31320"/>
    </physiologicalReaction>
</comment>
<reference evidence="11 12" key="1">
    <citation type="submission" date="2015-12" db="EMBL/GenBank/DDBJ databases">
        <title>Draft genome of Thermovenabulum gondwanense isolated from a red thermophilic microbial mat colonisisng an outflow channel of a bore well.</title>
        <authorList>
            <person name="Patel B.K."/>
        </authorList>
    </citation>
    <scope>NUCLEOTIDE SEQUENCE [LARGE SCALE GENOMIC DNA]</scope>
    <source>
        <strain evidence="11 12">R270</strain>
    </source>
</reference>
<proteinExistence type="inferred from homology"/>
<accession>A0A161PVR1</accession>
<comment type="cofactor">
    <cofactor evidence="1">
        <name>Mg(2+)</name>
        <dbReference type="ChEBI" id="CHEBI:18420"/>
    </cofactor>
</comment>
<dbReference type="EC" id="2.4.1.266" evidence="6"/>
<dbReference type="RefSeq" id="WP_187694821.1">
    <property type="nucleotide sequence ID" value="NZ_LOHZ01000023.1"/>
</dbReference>
<dbReference type="SUPFAM" id="SSF53448">
    <property type="entry name" value="Nucleotide-diphospho-sugar transferases"/>
    <property type="match status" value="1"/>
</dbReference>
<dbReference type="EMBL" id="LOHZ01000023">
    <property type="protein sequence ID" value="KYO67055.1"/>
    <property type="molecule type" value="Genomic_DNA"/>
</dbReference>
<dbReference type="Gene3D" id="3.90.550.10">
    <property type="entry name" value="Spore Coat Polysaccharide Biosynthesis Protein SpsA, Chain A"/>
    <property type="match status" value="1"/>
</dbReference>
<evidence type="ECO:0000256" key="5">
    <source>
        <dbReference type="ARBA" id="ARBA00022842"/>
    </source>
</evidence>
<evidence type="ECO:0000313" key="12">
    <source>
        <dbReference type="Proteomes" id="UP000075737"/>
    </source>
</evidence>
<dbReference type="GO" id="GO:0016757">
    <property type="term" value="F:glycosyltransferase activity"/>
    <property type="evidence" value="ECO:0007669"/>
    <property type="project" value="UniProtKB-KW"/>
</dbReference>
<dbReference type="CDD" id="cd04179">
    <property type="entry name" value="DPM_DPG-synthase_like"/>
    <property type="match status" value="1"/>
</dbReference>
<keyword evidence="4 11" id="KW-0808">Transferase</keyword>
<dbReference type="Pfam" id="PF00535">
    <property type="entry name" value="Glycos_transf_2"/>
    <property type="match status" value="1"/>
</dbReference>
<evidence type="ECO:0000256" key="6">
    <source>
        <dbReference type="ARBA" id="ARBA00039022"/>
    </source>
</evidence>
<evidence type="ECO:0000256" key="4">
    <source>
        <dbReference type="ARBA" id="ARBA00022679"/>
    </source>
</evidence>
<evidence type="ECO:0000256" key="9">
    <source>
        <dbReference type="ARBA" id="ARBA00048997"/>
    </source>
</evidence>
<dbReference type="STRING" id="520767.ATZ99_08730"/>
<dbReference type="AlphaFoldDB" id="A0A161PVR1"/>
<evidence type="ECO:0000259" key="10">
    <source>
        <dbReference type="Pfam" id="PF00535"/>
    </source>
</evidence>
<evidence type="ECO:0000256" key="2">
    <source>
        <dbReference type="ARBA" id="ARBA00006739"/>
    </source>
</evidence>
<dbReference type="InterPro" id="IPR001173">
    <property type="entry name" value="Glyco_trans_2-like"/>
</dbReference>
<sequence length="222" mass="25119">MRLSVVIPAYNEENNIQFLLRSLKKIIEIEEIIVVNDGSGDRTGELAEKEGVKVIHLKKNYGKGYACFEGFKESRGEVVLFLDADIKFKKEDILALITPIFNNEADMTVAGFNKFSGETKGGFGIVKNFARIGLFLFTGRYFHFPLSGQRAVKRVFLKDCKFFSRGYGMEVGLTIEVVKKGGRVKEVLTNMQHEGTKRNLKGFLHRVKQLLDIIVAFAQKMI</sequence>